<proteinExistence type="inferred from homology"/>
<accession>A0ABX0JWK4</accession>
<dbReference type="Proteomes" id="UP000631653">
    <property type="component" value="Unassembled WGS sequence"/>
</dbReference>
<dbReference type="PANTHER" id="PTHR11699">
    <property type="entry name" value="ALDEHYDE DEHYDROGENASE-RELATED"/>
    <property type="match status" value="1"/>
</dbReference>
<gene>
    <name evidence="5" type="ORF">GOB81_01075</name>
</gene>
<dbReference type="InterPro" id="IPR016162">
    <property type="entry name" value="Ald_DH_N"/>
</dbReference>
<evidence type="ECO:0000259" key="4">
    <source>
        <dbReference type="Pfam" id="PF00171"/>
    </source>
</evidence>
<dbReference type="InterPro" id="IPR016163">
    <property type="entry name" value="Ald_DH_C"/>
</dbReference>
<dbReference type="InterPro" id="IPR016161">
    <property type="entry name" value="Ald_DH/histidinol_DH"/>
</dbReference>
<dbReference type="Pfam" id="PF00171">
    <property type="entry name" value="Aldedh"/>
    <property type="match status" value="1"/>
</dbReference>
<evidence type="ECO:0000313" key="6">
    <source>
        <dbReference type="Proteomes" id="UP000631653"/>
    </source>
</evidence>
<sequence>MIVSGWNVAGLVSGIHPDTKKGNAVTETSVLPQVQEFVSRQHQLYIDGQWVEPAGQSRLNVFNPATGECIGSVPDASPEDVDRAVTSAHRAFKSGAWSALSPCARERVLLRLADLVERDAEILAQLETLEQGKSLVLSRILESGGAQNWIRYVAGLSTKITGQSLDVSIPLPPGARYTSFTRKTPVGVVAGIVPWNFPLVIAVWKVLPALAAGCCVVAKPAETTPLTLLYLARLATEAGVPDGVFNVITGSGGVAGDALVRHPDIAKVSFTGSTPVGKRIAEICASRLARVSLELGGKNPAIVLADADVEQVVSGLALAGFLNQGQVCAACSRVYVEAPLFDKVAAGLQAALSSMRIGPGFDETAQINPLASAAHQRKVKGYLQTAIDNGAEILWGQEIPEGNGYYVRPAVVLNPDDSLPLVREEIFGPVMTLTRVENVEEALSRANDCRFGLAASVWTSSLSHAMDLPPHLEAGTVWVNSHVMIDPNLPFGGMKESGIGKDFGTEWLDAFTETKAICIRH</sequence>
<dbReference type="PROSITE" id="PS00687">
    <property type="entry name" value="ALDEHYDE_DEHYDR_GLU"/>
    <property type="match status" value="1"/>
</dbReference>
<evidence type="ECO:0000256" key="1">
    <source>
        <dbReference type="ARBA" id="ARBA00023002"/>
    </source>
</evidence>
<comment type="similarity">
    <text evidence="3">Belongs to the aldehyde dehydrogenase family.</text>
</comment>
<evidence type="ECO:0000256" key="2">
    <source>
        <dbReference type="PROSITE-ProRule" id="PRU10007"/>
    </source>
</evidence>
<dbReference type="PROSITE" id="PS00070">
    <property type="entry name" value="ALDEHYDE_DEHYDR_CYS"/>
    <property type="match status" value="1"/>
</dbReference>
<name>A0ABX0JWK4_9PROT</name>
<dbReference type="SUPFAM" id="SSF53720">
    <property type="entry name" value="ALDH-like"/>
    <property type="match status" value="1"/>
</dbReference>
<evidence type="ECO:0000256" key="3">
    <source>
        <dbReference type="RuleBase" id="RU003345"/>
    </source>
</evidence>
<evidence type="ECO:0000313" key="5">
    <source>
        <dbReference type="EMBL" id="NHN87229.1"/>
    </source>
</evidence>
<dbReference type="EMBL" id="WOSY01000001">
    <property type="protein sequence ID" value="NHN87229.1"/>
    <property type="molecule type" value="Genomic_DNA"/>
</dbReference>
<comment type="caution">
    <text evidence="5">The sequence shown here is derived from an EMBL/GenBank/DDBJ whole genome shotgun (WGS) entry which is preliminary data.</text>
</comment>
<dbReference type="InterPro" id="IPR016160">
    <property type="entry name" value="Ald_DH_CS_CYS"/>
</dbReference>
<protein>
    <submittedName>
        <fullName evidence="5">Aldehyde dehydrogenase family protein</fullName>
    </submittedName>
</protein>
<organism evidence="5 6">
    <name type="scientific">Acetobacter conturbans</name>
    <dbReference type="NCBI Taxonomy" id="1737472"/>
    <lineage>
        <taxon>Bacteria</taxon>
        <taxon>Pseudomonadati</taxon>
        <taxon>Pseudomonadota</taxon>
        <taxon>Alphaproteobacteria</taxon>
        <taxon>Acetobacterales</taxon>
        <taxon>Acetobacteraceae</taxon>
        <taxon>Acetobacter</taxon>
    </lineage>
</organism>
<dbReference type="InterPro" id="IPR015590">
    <property type="entry name" value="Aldehyde_DH_dom"/>
</dbReference>
<dbReference type="Gene3D" id="3.40.605.10">
    <property type="entry name" value="Aldehyde Dehydrogenase, Chain A, domain 1"/>
    <property type="match status" value="1"/>
</dbReference>
<keyword evidence="1 3" id="KW-0560">Oxidoreductase</keyword>
<feature type="active site" evidence="2">
    <location>
        <position position="294"/>
    </location>
</feature>
<dbReference type="Gene3D" id="3.40.309.10">
    <property type="entry name" value="Aldehyde Dehydrogenase, Chain A, domain 2"/>
    <property type="match status" value="1"/>
</dbReference>
<reference evidence="5 6" key="1">
    <citation type="journal article" date="2020" name="Int. J. Syst. Evol. Microbiol.">
        <title>Novel acetic acid bacteria from cider fermentations: Acetobacter conturbans sp. nov. and Acetobacter fallax sp. nov.</title>
        <authorList>
            <person name="Sombolestani A.S."/>
            <person name="Cleenwerck I."/>
            <person name="Cnockaert M."/>
            <person name="Borremans W."/>
            <person name="Wieme A.D."/>
            <person name="De Vuyst L."/>
            <person name="Vandamme P."/>
        </authorList>
    </citation>
    <scope>NUCLEOTIDE SEQUENCE [LARGE SCALE GENOMIC DNA]</scope>
    <source>
        <strain evidence="5 6">LMG 1627</strain>
    </source>
</reference>
<keyword evidence="6" id="KW-1185">Reference proteome</keyword>
<dbReference type="InterPro" id="IPR029510">
    <property type="entry name" value="Ald_DH_CS_GLU"/>
</dbReference>
<feature type="domain" description="Aldehyde dehydrogenase" evidence="4">
    <location>
        <begin position="50"/>
        <end position="517"/>
    </location>
</feature>